<dbReference type="AlphaFoldDB" id="A0A3S3TVR8"/>
<protein>
    <submittedName>
        <fullName evidence="3">Uncharacterized protein</fullName>
    </submittedName>
</protein>
<feature type="transmembrane region" description="Helical" evidence="2">
    <location>
        <begin position="72"/>
        <end position="90"/>
    </location>
</feature>
<evidence type="ECO:0000256" key="1">
    <source>
        <dbReference type="SAM" id="Coils"/>
    </source>
</evidence>
<dbReference type="RefSeq" id="WP_128390932.1">
    <property type="nucleotide sequence ID" value="NZ_SBII01000012.1"/>
</dbReference>
<gene>
    <name evidence="3" type="ORF">EPI11_15690</name>
</gene>
<dbReference type="Proteomes" id="UP000287527">
    <property type="component" value="Unassembled WGS sequence"/>
</dbReference>
<sequence>MKLRFYPFILTAILAVINIFLLYRVINFDAKYEVLNSTLHKVLINKKLSPSEIEIQKIKEESYIRQQERDTTLILTVFALFAGFTAFLTFRSFSSKVEEHTAIIDKKYADHEAKNDEQHRRLSKLENDLNYEMYRLKEIEAEKAYIEERLEGYIFYSIYANYHIYTCVQYNKEQGNSKNAKNLVDSIKINLKLMNTKIDKVEINESYRNVIISQINGINEIGDHEIFQTFSEIYSKLEFKSEIQV</sequence>
<feature type="transmembrane region" description="Helical" evidence="2">
    <location>
        <begin position="6"/>
        <end position="26"/>
    </location>
</feature>
<evidence type="ECO:0000256" key="2">
    <source>
        <dbReference type="SAM" id="Phobius"/>
    </source>
</evidence>
<feature type="coiled-coil region" evidence="1">
    <location>
        <begin position="108"/>
        <end position="142"/>
    </location>
</feature>
<keyword evidence="2" id="KW-1133">Transmembrane helix</keyword>
<evidence type="ECO:0000313" key="3">
    <source>
        <dbReference type="EMBL" id="RWW92351.1"/>
    </source>
</evidence>
<dbReference type="EMBL" id="SBII01000012">
    <property type="protein sequence ID" value="RWW92351.1"/>
    <property type="molecule type" value="Genomic_DNA"/>
</dbReference>
<proteinExistence type="predicted"/>
<keyword evidence="2" id="KW-0472">Membrane</keyword>
<comment type="caution">
    <text evidence="3">The sequence shown here is derived from an EMBL/GenBank/DDBJ whole genome shotgun (WGS) entry which is preliminary data.</text>
</comment>
<keyword evidence="1" id="KW-0175">Coiled coil</keyword>
<accession>A0A3S3TVR8</accession>
<keyword evidence="4" id="KW-1185">Reference proteome</keyword>
<reference evidence="3 4" key="1">
    <citation type="submission" date="2019-01" db="EMBL/GenBank/DDBJ databases">
        <title>Flavobacterium sp. nov.,isolated from freshwater.</title>
        <authorList>
            <person name="Zhang R."/>
            <person name="Du Z.-J."/>
        </authorList>
    </citation>
    <scope>NUCLEOTIDE SEQUENCE [LARGE SCALE GENOMIC DNA]</scope>
    <source>
        <strain evidence="3 4">1E403</strain>
    </source>
</reference>
<organism evidence="3 4">
    <name type="scientific">Flavobacterium cerinum</name>
    <dbReference type="NCBI Taxonomy" id="2502784"/>
    <lineage>
        <taxon>Bacteria</taxon>
        <taxon>Pseudomonadati</taxon>
        <taxon>Bacteroidota</taxon>
        <taxon>Flavobacteriia</taxon>
        <taxon>Flavobacteriales</taxon>
        <taxon>Flavobacteriaceae</taxon>
        <taxon>Flavobacterium</taxon>
    </lineage>
</organism>
<name>A0A3S3TVR8_9FLAO</name>
<keyword evidence="2" id="KW-0812">Transmembrane</keyword>
<evidence type="ECO:0000313" key="4">
    <source>
        <dbReference type="Proteomes" id="UP000287527"/>
    </source>
</evidence>
<dbReference type="OrthoDB" id="9913682at2"/>